<feature type="chain" id="PRO_5008716415" description="Secreted protein" evidence="1">
    <location>
        <begin position="30"/>
        <end position="167"/>
    </location>
</feature>
<dbReference type="EMBL" id="LT607733">
    <property type="protein sequence ID" value="SCG16449.1"/>
    <property type="molecule type" value="Genomic_DNA"/>
</dbReference>
<dbReference type="GeneID" id="95802509"/>
<dbReference type="AlphaFoldDB" id="A0A1C5G996"/>
<feature type="signal peptide" evidence="1">
    <location>
        <begin position="1"/>
        <end position="29"/>
    </location>
</feature>
<evidence type="ECO:0000256" key="1">
    <source>
        <dbReference type="SAM" id="SignalP"/>
    </source>
</evidence>
<protein>
    <recommendedName>
        <fullName evidence="4">Secreted protein</fullName>
    </recommendedName>
</protein>
<gene>
    <name evidence="2" type="ORF">GA0070610_2714</name>
</gene>
<proteinExistence type="predicted"/>
<evidence type="ECO:0008006" key="4">
    <source>
        <dbReference type="Google" id="ProtNLM"/>
    </source>
</evidence>
<name>A0A1C5G996_MICEH</name>
<evidence type="ECO:0000313" key="2">
    <source>
        <dbReference type="EMBL" id="SCG16449.1"/>
    </source>
</evidence>
<keyword evidence="3" id="KW-1185">Reference proteome</keyword>
<evidence type="ECO:0000313" key="3">
    <source>
        <dbReference type="Proteomes" id="UP000198251"/>
    </source>
</evidence>
<organism evidence="2 3">
    <name type="scientific">Micromonospora echinofusca</name>
    <dbReference type="NCBI Taxonomy" id="47858"/>
    <lineage>
        <taxon>Bacteria</taxon>
        <taxon>Bacillati</taxon>
        <taxon>Actinomycetota</taxon>
        <taxon>Actinomycetes</taxon>
        <taxon>Micromonosporales</taxon>
        <taxon>Micromonosporaceae</taxon>
        <taxon>Micromonospora</taxon>
    </lineage>
</organism>
<reference evidence="2 3" key="1">
    <citation type="submission" date="2016-06" db="EMBL/GenBank/DDBJ databases">
        <authorList>
            <person name="Kjaerup R.B."/>
            <person name="Dalgaard T.S."/>
            <person name="Juul-Madsen H.R."/>
        </authorList>
    </citation>
    <scope>NUCLEOTIDE SEQUENCE [LARGE SCALE GENOMIC DNA]</scope>
    <source>
        <strain evidence="2 3">DSM 43913</strain>
    </source>
</reference>
<dbReference type="Proteomes" id="UP000198251">
    <property type="component" value="Chromosome I"/>
</dbReference>
<accession>A0A1C5G996</accession>
<dbReference type="RefSeq" id="WP_157747148.1">
    <property type="nucleotide sequence ID" value="NZ_LT607733.1"/>
</dbReference>
<sequence length="167" mass="17757">MMKLPPLRRIFVVLLATAGLLAASAPASARPDPGGLTVMDGGCGAWLDNPHYLGGAGGVIVKTRYSCDLGFTMTVTGALSYLYYCGGTQPTGSLESGWTNSQGCQPVRSSNYSSFAVGSNQTVTRYTPDVGESGSPYKGWYIACTRYYRTGVTGSIRVWSPPAYVNW</sequence>
<keyword evidence="1" id="KW-0732">Signal</keyword>